<protein>
    <recommendedName>
        <fullName evidence="1">DUF7064 domain-containing protein</fullName>
    </recommendedName>
</protein>
<organism evidence="2">
    <name type="scientific">Cuerna arida</name>
    <dbReference type="NCBI Taxonomy" id="1464854"/>
    <lineage>
        <taxon>Eukaryota</taxon>
        <taxon>Metazoa</taxon>
        <taxon>Ecdysozoa</taxon>
        <taxon>Arthropoda</taxon>
        <taxon>Hexapoda</taxon>
        <taxon>Insecta</taxon>
        <taxon>Pterygota</taxon>
        <taxon>Neoptera</taxon>
        <taxon>Paraneoptera</taxon>
        <taxon>Hemiptera</taxon>
        <taxon>Auchenorrhyncha</taxon>
        <taxon>Membracoidea</taxon>
        <taxon>Cicadellidae</taxon>
        <taxon>Cicadellinae</taxon>
        <taxon>Proconiini</taxon>
        <taxon>Cuerna</taxon>
    </lineage>
</organism>
<feature type="domain" description="DUF7064" evidence="1">
    <location>
        <begin position="245"/>
        <end position="367"/>
    </location>
</feature>
<proteinExistence type="predicted"/>
<reference evidence="2" key="1">
    <citation type="submission" date="2015-11" db="EMBL/GenBank/DDBJ databases">
        <title>De novo transcriptome assembly of four potential Pierce s Disease insect vectors from Arizona vineyards.</title>
        <authorList>
            <person name="Tassone E.E."/>
        </authorList>
    </citation>
    <scope>NUCLEOTIDE SEQUENCE</scope>
</reference>
<dbReference type="PANTHER" id="PTHR34717:SF1">
    <property type="entry name" value="EG:BACR7A4.20 PROTEIN"/>
    <property type="match status" value="1"/>
</dbReference>
<dbReference type="PANTHER" id="PTHR34717">
    <property type="entry name" value="EG:BACR7A4.20 PROTEIN"/>
    <property type="match status" value="1"/>
</dbReference>
<dbReference type="Pfam" id="PF23212">
    <property type="entry name" value="DUF7064"/>
    <property type="match status" value="1"/>
</dbReference>
<dbReference type="InterPro" id="IPR055492">
    <property type="entry name" value="DUF7064"/>
</dbReference>
<dbReference type="EMBL" id="GECZ01030952">
    <property type="protein sequence ID" value="JAS38817.1"/>
    <property type="molecule type" value="Transcribed_RNA"/>
</dbReference>
<dbReference type="AlphaFoldDB" id="A0A1B6ELM3"/>
<gene>
    <name evidence="2" type="ORF">g.3615</name>
</gene>
<accession>A0A1B6ELM3</accession>
<evidence type="ECO:0000313" key="2">
    <source>
        <dbReference type="EMBL" id="JAS38817.1"/>
    </source>
</evidence>
<feature type="non-terminal residue" evidence="2">
    <location>
        <position position="1"/>
    </location>
</feature>
<evidence type="ECO:0000259" key="1">
    <source>
        <dbReference type="Pfam" id="PF23212"/>
    </source>
</evidence>
<sequence>LDIYSLPGKWYSFKYALVVVFLTIRKFIAHYTAKRDLEPGYGVLSHDFPEEMDKKQPLSEDPKAFDAVYMNGANRIGWYIVVGLARRKLNVDGFLILKVPGVGLLLSPKLPDTVLSLDEAEDSSFSSEGLKLTPLQPMTCWWLQYKGTMRLSHNPQKKFQVQLDARWQSDLGFFNYDTDMPTRSLAKGLSNETWTKNYFKCLKDHHQTHYEQFGELTGNVIIDNVDFNINVSAMRDHSFGYRREWKAFHRYALHIFTLADGTRGNIGVICIPNMFSRLEIGYVYEKEGSLEPLTDLDFELYQHGENGIPPSDYGFTFKTGQKCYEVRVQVEETTDLYLGLDWEARITESLSRFTVNGVEGWGVVEWMYAHSSGRTPAGHSQSAVSAR</sequence>
<name>A0A1B6ELM3_9HEMI</name>